<name>A0A4C1T3C3_EUMVA</name>
<dbReference type="SUPFAM" id="SSF52029">
    <property type="entry name" value="GroEL apical domain-like"/>
    <property type="match status" value="1"/>
</dbReference>
<evidence type="ECO:0000313" key="2">
    <source>
        <dbReference type="Proteomes" id="UP000299102"/>
    </source>
</evidence>
<accession>A0A4C1T3C3</accession>
<keyword evidence="2" id="KW-1185">Reference proteome</keyword>
<dbReference type="InterPro" id="IPR027409">
    <property type="entry name" value="GroEL-like_apical_dom_sf"/>
</dbReference>
<dbReference type="Proteomes" id="UP000299102">
    <property type="component" value="Unassembled WGS sequence"/>
</dbReference>
<evidence type="ECO:0000313" key="1">
    <source>
        <dbReference type="EMBL" id="GBP09013.1"/>
    </source>
</evidence>
<dbReference type="AlphaFoldDB" id="A0A4C1T3C3"/>
<dbReference type="PANTHER" id="PTHR45748:SF7">
    <property type="entry name" value="1-PHOSPHATIDYLINOSITOL 3-PHOSPHATE 5-KINASE-RELATED"/>
    <property type="match status" value="1"/>
</dbReference>
<proteinExistence type="predicted"/>
<gene>
    <name evidence="1" type="primary">fab1</name>
    <name evidence="1" type="ORF">EVAR_70860_1</name>
</gene>
<comment type="caution">
    <text evidence="1">The sequence shown here is derived from an EMBL/GenBank/DDBJ whole genome shotgun (WGS) entry which is preliminary data.</text>
</comment>
<dbReference type="GO" id="GO:0046854">
    <property type="term" value="P:phosphatidylinositol phosphate biosynthetic process"/>
    <property type="evidence" value="ECO:0007669"/>
    <property type="project" value="TreeGrafter"/>
</dbReference>
<dbReference type="PANTHER" id="PTHR45748">
    <property type="entry name" value="1-PHOSPHATIDYLINOSITOL 3-PHOSPHATE 5-KINASE-RELATED"/>
    <property type="match status" value="1"/>
</dbReference>
<dbReference type="Gene3D" id="3.50.7.10">
    <property type="entry name" value="GroEL"/>
    <property type="match status" value="1"/>
</dbReference>
<protein>
    <submittedName>
        <fullName evidence="1">1-phosphatidylinositol 3-phosphate 5-kinase</fullName>
    </submittedName>
</protein>
<dbReference type="InterPro" id="IPR002423">
    <property type="entry name" value="Cpn60/GroEL/TCP-1"/>
</dbReference>
<sequence>MLRTYRLDLQWAKVLNPLCCRAANHFKPEYCTNELMDIRNYVNFKKVPGGKRIESTIVGGVVFSKNVAHKDMATRVEQPHILLLQCPIVYERIEGKFVSISTVLETSPADEIINIDGTNLETNRQKNNEDEEVPQLRSVTTMATSKQRYSNVERKSEEKVFTTATDVSADFQIPCDLLKQNAARELKQSATGCVSTAMTIGFVLL</sequence>
<dbReference type="GO" id="GO:0005524">
    <property type="term" value="F:ATP binding"/>
    <property type="evidence" value="ECO:0007669"/>
    <property type="project" value="InterPro"/>
</dbReference>
<dbReference type="GO" id="GO:0010008">
    <property type="term" value="C:endosome membrane"/>
    <property type="evidence" value="ECO:0007669"/>
    <property type="project" value="TreeGrafter"/>
</dbReference>
<reference evidence="1 2" key="1">
    <citation type="journal article" date="2019" name="Commun. Biol.">
        <title>The bagworm genome reveals a unique fibroin gene that provides high tensile strength.</title>
        <authorList>
            <person name="Kono N."/>
            <person name="Nakamura H."/>
            <person name="Ohtoshi R."/>
            <person name="Tomita M."/>
            <person name="Numata K."/>
            <person name="Arakawa K."/>
        </authorList>
    </citation>
    <scope>NUCLEOTIDE SEQUENCE [LARGE SCALE GENOMIC DNA]</scope>
</reference>
<dbReference type="EMBL" id="BGZK01004440">
    <property type="protein sequence ID" value="GBP09013.1"/>
    <property type="molecule type" value="Genomic_DNA"/>
</dbReference>
<keyword evidence="1" id="KW-0808">Transferase</keyword>
<dbReference type="OrthoDB" id="158357at2759"/>
<keyword evidence="1" id="KW-0418">Kinase</keyword>
<dbReference type="STRING" id="151549.A0A4C1T3C3"/>
<dbReference type="Pfam" id="PF00118">
    <property type="entry name" value="Cpn60_TCP1"/>
    <property type="match status" value="1"/>
</dbReference>
<organism evidence="1 2">
    <name type="scientific">Eumeta variegata</name>
    <name type="common">Bagworm moth</name>
    <name type="synonym">Eumeta japonica</name>
    <dbReference type="NCBI Taxonomy" id="151549"/>
    <lineage>
        <taxon>Eukaryota</taxon>
        <taxon>Metazoa</taxon>
        <taxon>Ecdysozoa</taxon>
        <taxon>Arthropoda</taxon>
        <taxon>Hexapoda</taxon>
        <taxon>Insecta</taxon>
        <taxon>Pterygota</taxon>
        <taxon>Neoptera</taxon>
        <taxon>Endopterygota</taxon>
        <taxon>Lepidoptera</taxon>
        <taxon>Glossata</taxon>
        <taxon>Ditrysia</taxon>
        <taxon>Tineoidea</taxon>
        <taxon>Psychidae</taxon>
        <taxon>Oiketicinae</taxon>
        <taxon>Eumeta</taxon>
    </lineage>
</organism>
<dbReference type="GO" id="GO:0000285">
    <property type="term" value="F:1-phosphatidylinositol-3-phosphate 5-kinase activity"/>
    <property type="evidence" value="ECO:0007669"/>
    <property type="project" value="TreeGrafter"/>
</dbReference>